<evidence type="ECO:0000259" key="9">
    <source>
        <dbReference type="Pfam" id="PF12704"/>
    </source>
</evidence>
<name>A0ABP3Y7K7_9FLAO</name>
<evidence type="ECO:0000313" key="11">
    <source>
        <dbReference type="Proteomes" id="UP001501126"/>
    </source>
</evidence>
<dbReference type="Proteomes" id="UP001501126">
    <property type="component" value="Unassembled WGS sequence"/>
</dbReference>
<evidence type="ECO:0000256" key="3">
    <source>
        <dbReference type="ARBA" id="ARBA00022475"/>
    </source>
</evidence>
<proteinExistence type="inferred from homology"/>
<comment type="subcellular location">
    <subcellularLocation>
        <location evidence="1">Cell membrane</location>
        <topology evidence="1">Multi-pass membrane protein</topology>
    </subcellularLocation>
</comment>
<evidence type="ECO:0000256" key="6">
    <source>
        <dbReference type="ARBA" id="ARBA00023136"/>
    </source>
</evidence>
<dbReference type="Pfam" id="PF12704">
    <property type="entry name" value="MacB_PCD"/>
    <property type="match status" value="1"/>
</dbReference>
<dbReference type="InterPro" id="IPR051447">
    <property type="entry name" value="Lipoprotein-release_system"/>
</dbReference>
<protein>
    <recommendedName>
        <fullName evidence="12">ABC transporter permease</fullName>
    </recommendedName>
</protein>
<sequence>MNFSFFVAKRYYFSKQSKSIINIITRIAILGLMVSTAAMVIVLSAFNGIESLVHDLYSDFDPHITITSKKGKTVNADFVPVDEIQKIDGVSHISKQIEEVVIIKHGNKWVNGTLLGVEPVFYEMIRLKEHLVQGHTLSKDYKKSSYIGIGLLNKLDGIIFESNPERILVYAPSRDAKIMRSSNPFKSDAFLIDASVNYNREVNSSFLIVPLETASDLLGYEKDITRLAVNVNDLGNLEKIREEIALLLGSDFEIKTHLEKNELIYKTSKIEKIIVFCILIFIFALATFNMVASLTMLFIEKTPNLKTLKAIGLTEKGVFSIFFKQGLLISGSGILLGLLFGYGIVSVQFFGAFLTLPNSGGEAFPVVMSVTDSLLILGVTGIIGILSSWLPVSYLVRKSRKSFN</sequence>
<feature type="transmembrane region" description="Helical" evidence="7">
    <location>
        <begin position="20"/>
        <end position="46"/>
    </location>
</feature>
<dbReference type="PANTHER" id="PTHR30489:SF0">
    <property type="entry name" value="LIPOPROTEIN-RELEASING SYSTEM TRANSMEMBRANE PROTEIN LOLE"/>
    <property type="match status" value="1"/>
</dbReference>
<evidence type="ECO:0000256" key="4">
    <source>
        <dbReference type="ARBA" id="ARBA00022692"/>
    </source>
</evidence>
<evidence type="ECO:0000256" key="5">
    <source>
        <dbReference type="ARBA" id="ARBA00022989"/>
    </source>
</evidence>
<gene>
    <name evidence="10" type="ORF">GCM10009118_31890</name>
</gene>
<evidence type="ECO:0000256" key="7">
    <source>
        <dbReference type="SAM" id="Phobius"/>
    </source>
</evidence>
<evidence type="ECO:0000259" key="8">
    <source>
        <dbReference type="Pfam" id="PF02687"/>
    </source>
</evidence>
<dbReference type="InterPro" id="IPR003838">
    <property type="entry name" value="ABC3_permease_C"/>
</dbReference>
<dbReference type="EMBL" id="BAAAFH010000022">
    <property type="protein sequence ID" value="GAA0876779.1"/>
    <property type="molecule type" value="Genomic_DNA"/>
</dbReference>
<dbReference type="Pfam" id="PF02687">
    <property type="entry name" value="FtsX"/>
    <property type="match status" value="1"/>
</dbReference>
<accession>A0ABP3Y7K7</accession>
<keyword evidence="11" id="KW-1185">Reference proteome</keyword>
<evidence type="ECO:0000256" key="2">
    <source>
        <dbReference type="ARBA" id="ARBA00005236"/>
    </source>
</evidence>
<comment type="similarity">
    <text evidence="2">Belongs to the ABC-4 integral membrane protein family. LolC/E subfamily.</text>
</comment>
<feature type="transmembrane region" description="Helical" evidence="7">
    <location>
        <begin position="273"/>
        <end position="299"/>
    </location>
</feature>
<dbReference type="InterPro" id="IPR025857">
    <property type="entry name" value="MacB_PCD"/>
</dbReference>
<dbReference type="PANTHER" id="PTHR30489">
    <property type="entry name" value="LIPOPROTEIN-RELEASING SYSTEM TRANSMEMBRANE PROTEIN LOLE"/>
    <property type="match status" value="1"/>
</dbReference>
<keyword evidence="3" id="KW-1003">Cell membrane</keyword>
<keyword evidence="5 7" id="KW-1133">Transmembrane helix</keyword>
<keyword evidence="6 7" id="KW-0472">Membrane</keyword>
<feature type="domain" description="MacB-like periplasmic core" evidence="9">
    <location>
        <begin position="27"/>
        <end position="140"/>
    </location>
</feature>
<feature type="domain" description="ABC3 transporter permease C-terminal" evidence="8">
    <location>
        <begin position="277"/>
        <end position="399"/>
    </location>
</feature>
<comment type="caution">
    <text evidence="10">The sequence shown here is derived from an EMBL/GenBank/DDBJ whole genome shotgun (WGS) entry which is preliminary data.</text>
</comment>
<evidence type="ECO:0000256" key="1">
    <source>
        <dbReference type="ARBA" id="ARBA00004651"/>
    </source>
</evidence>
<organism evidence="10 11">
    <name type="scientific">Wandonia haliotis</name>
    <dbReference type="NCBI Taxonomy" id="574963"/>
    <lineage>
        <taxon>Bacteria</taxon>
        <taxon>Pseudomonadati</taxon>
        <taxon>Bacteroidota</taxon>
        <taxon>Flavobacteriia</taxon>
        <taxon>Flavobacteriales</taxon>
        <taxon>Crocinitomicaceae</taxon>
        <taxon>Wandonia</taxon>
    </lineage>
</organism>
<dbReference type="RefSeq" id="WP_343790326.1">
    <property type="nucleotide sequence ID" value="NZ_BAAAFH010000022.1"/>
</dbReference>
<keyword evidence="4 7" id="KW-0812">Transmembrane</keyword>
<feature type="transmembrane region" description="Helical" evidence="7">
    <location>
        <begin position="374"/>
        <end position="396"/>
    </location>
</feature>
<feature type="transmembrane region" description="Helical" evidence="7">
    <location>
        <begin position="326"/>
        <end position="354"/>
    </location>
</feature>
<reference evidence="11" key="1">
    <citation type="journal article" date="2019" name="Int. J. Syst. Evol. Microbiol.">
        <title>The Global Catalogue of Microorganisms (GCM) 10K type strain sequencing project: providing services to taxonomists for standard genome sequencing and annotation.</title>
        <authorList>
            <consortium name="The Broad Institute Genomics Platform"/>
            <consortium name="The Broad Institute Genome Sequencing Center for Infectious Disease"/>
            <person name="Wu L."/>
            <person name="Ma J."/>
        </authorList>
    </citation>
    <scope>NUCLEOTIDE SEQUENCE [LARGE SCALE GENOMIC DNA]</scope>
    <source>
        <strain evidence="11">JCM 16083</strain>
    </source>
</reference>
<evidence type="ECO:0008006" key="12">
    <source>
        <dbReference type="Google" id="ProtNLM"/>
    </source>
</evidence>
<evidence type="ECO:0000313" key="10">
    <source>
        <dbReference type="EMBL" id="GAA0876779.1"/>
    </source>
</evidence>